<reference evidence="3 4" key="1">
    <citation type="journal article" date="2019" name="Emerg. Microbes Infect.">
        <title>Comprehensive subspecies identification of 175 nontuberculous mycobacteria species based on 7547 genomic profiles.</title>
        <authorList>
            <person name="Matsumoto Y."/>
            <person name="Kinjo T."/>
            <person name="Motooka D."/>
            <person name="Nabeya D."/>
            <person name="Jung N."/>
            <person name="Uechi K."/>
            <person name="Horii T."/>
            <person name="Iida T."/>
            <person name="Fujita J."/>
            <person name="Nakamura S."/>
        </authorList>
    </citation>
    <scope>NUCLEOTIDE SEQUENCE [LARGE SCALE GENOMIC DNA]</scope>
    <source>
        <strain evidence="3 4">JCM 17423</strain>
    </source>
</reference>
<dbReference type="EMBL" id="AP022586">
    <property type="protein sequence ID" value="BBY15431.1"/>
    <property type="molecule type" value="Genomic_DNA"/>
</dbReference>
<dbReference type="Pfam" id="PF02720">
    <property type="entry name" value="DUF222"/>
    <property type="match status" value="1"/>
</dbReference>
<feature type="domain" description="HNH nuclease" evidence="2">
    <location>
        <begin position="330"/>
        <end position="387"/>
    </location>
</feature>
<evidence type="ECO:0000259" key="2">
    <source>
        <dbReference type="SMART" id="SM00507"/>
    </source>
</evidence>
<protein>
    <recommendedName>
        <fullName evidence="2">HNH nuclease domain-containing protein</fullName>
    </recommendedName>
</protein>
<evidence type="ECO:0000313" key="3">
    <source>
        <dbReference type="EMBL" id="BBY15431.1"/>
    </source>
</evidence>
<name>A0AAD1IIL7_9MYCO</name>
<organism evidence="3 4">
    <name type="scientific">Mycolicibacterium litorale</name>
    <dbReference type="NCBI Taxonomy" id="758802"/>
    <lineage>
        <taxon>Bacteria</taxon>
        <taxon>Bacillati</taxon>
        <taxon>Actinomycetota</taxon>
        <taxon>Actinomycetes</taxon>
        <taxon>Mycobacteriales</taxon>
        <taxon>Mycobacteriaceae</taxon>
        <taxon>Mycolicibacterium</taxon>
    </lineage>
</organism>
<feature type="compositionally biased region" description="Pro residues" evidence="1">
    <location>
        <begin position="517"/>
        <end position="533"/>
    </location>
</feature>
<evidence type="ECO:0000313" key="4">
    <source>
        <dbReference type="Proteomes" id="UP000466607"/>
    </source>
</evidence>
<dbReference type="AlphaFoldDB" id="A0AAD1IIL7"/>
<dbReference type="CDD" id="cd00085">
    <property type="entry name" value="HNHc"/>
    <property type="match status" value="1"/>
</dbReference>
<feature type="compositionally biased region" description="Basic and acidic residues" evidence="1">
    <location>
        <begin position="443"/>
        <end position="459"/>
    </location>
</feature>
<accession>A0AAD1IIL7</accession>
<dbReference type="Gene3D" id="1.10.30.50">
    <property type="match status" value="1"/>
</dbReference>
<gene>
    <name evidence="3" type="ORF">MLIT_10230</name>
</gene>
<sequence length="533" mass="58800">MSVGAITLAHMFDSLAAGELVSALAESSREESVLIGRRMAMVAQLLARRTWEAEAEDPDCGYMIVTGLQRTSAEVASAMNLPPGAASTLVAHAHALDSRFPKVMAVLCAGDTDWRTVQIVLTRTGLVGDLSILAALDTRLSAQVARWSSWSRKRVINAVDAAVRNLDPDAIRERETAEDKRRFDVIPAGDGTAKVDGVLDAEAAVIVDEKIAALADGVCPQDPRTLDQRRADAVAAMAQGLRLACRCPACTSAGAPTPAVDEGRGVQVVVNVIAERSTVLGVGDKPGYLAGFGVVDAEVVRRMAERATLRVLSPPSVTPEQMKRYQPTAAVERFVRMRDLTCRFPGCDRPAQRCDLDHTIPFNHLDPSAGGYTTASNLKCLCRHHHRLKTFHDGWRDLQLPDGTIVWTSPTGRVYCTAPGGVELFPRLGSPACVEPTPRRRNPSRERADRIARRRENNRTLRPVNAARRRLHAARTHEIATRQDRNRRRRTALLMTRHRRTTNPYTRWLNEPHQPETLPPHWRPPHQPDTPPF</sequence>
<dbReference type="SMART" id="SM00507">
    <property type="entry name" value="HNHc"/>
    <property type="match status" value="1"/>
</dbReference>
<dbReference type="InterPro" id="IPR003615">
    <property type="entry name" value="HNH_nuc"/>
</dbReference>
<dbReference type="Proteomes" id="UP000466607">
    <property type="component" value="Chromosome"/>
</dbReference>
<proteinExistence type="predicted"/>
<keyword evidence="4" id="KW-1185">Reference proteome</keyword>
<feature type="region of interest" description="Disordered" evidence="1">
    <location>
        <begin position="499"/>
        <end position="533"/>
    </location>
</feature>
<dbReference type="InterPro" id="IPR003870">
    <property type="entry name" value="DUF222"/>
</dbReference>
<feature type="region of interest" description="Disordered" evidence="1">
    <location>
        <begin position="433"/>
        <end position="459"/>
    </location>
</feature>
<evidence type="ECO:0000256" key="1">
    <source>
        <dbReference type="SAM" id="MobiDB-lite"/>
    </source>
</evidence>